<accession>A0A0C6P5X0</accession>
<dbReference type="Proteomes" id="UP000007564">
    <property type="component" value="Chromosome"/>
</dbReference>
<protein>
    <recommendedName>
        <fullName evidence="3">DUF3318 domain-containing protein</fullName>
    </recommendedName>
</protein>
<sequence length="119" mass="13256">MARHSASVDRMVRLELLRARAALEREALAQGIVEAGRTLTPGNMVKSIWPSLGKANTSRLFWQAFALVRRYPFVSSTLSAMVMGRGARRSGLLKLAGVALVGWQAYRIWQSAREERQAD</sequence>
<evidence type="ECO:0008006" key="3">
    <source>
        <dbReference type="Google" id="ProtNLM"/>
    </source>
</evidence>
<dbReference type="KEGG" id="bbh:BN112_2088"/>
<evidence type="ECO:0000313" key="2">
    <source>
        <dbReference type="Proteomes" id="UP000007564"/>
    </source>
</evidence>
<gene>
    <name evidence="1" type="ORF">BN112_2088</name>
</gene>
<proteinExistence type="predicted"/>
<name>A0A0C6P5X0_BORBO</name>
<organism evidence="1 2">
    <name type="scientific">Bordetella bronchiseptica 253</name>
    <dbReference type="NCBI Taxonomy" id="568707"/>
    <lineage>
        <taxon>Bacteria</taxon>
        <taxon>Pseudomonadati</taxon>
        <taxon>Pseudomonadota</taxon>
        <taxon>Betaproteobacteria</taxon>
        <taxon>Burkholderiales</taxon>
        <taxon>Alcaligenaceae</taxon>
        <taxon>Bordetella</taxon>
    </lineage>
</organism>
<dbReference type="OrthoDB" id="8639152at2"/>
<dbReference type="GeneID" id="93202910"/>
<dbReference type="RefSeq" id="WP_003809434.1">
    <property type="nucleotide sequence ID" value="NC_019382.1"/>
</dbReference>
<dbReference type="AlphaFoldDB" id="A0A0C6P5X0"/>
<dbReference type="HOGENOM" id="CLU_2217955_0_0_4"/>
<dbReference type="EMBL" id="HE965806">
    <property type="protein sequence ID" value="CCJ54005.1"/>
    <property type="molecule type" value="Genomic_DNA"/>
</dbReference>
<evidence type="ECO:0000313" key="1">
    <source>
        <dbReference type="EMBL" id="CCJ54005.1"/>
    </source>
</evidence>
<reference evidence="1 2" key="1">
    <citation type="journal article" date="2012" name="BMC Genomics">
        <title>Comparative genomics of the classical Bordetella subspecies: the evolution and exchange of virulence-associated diversity amongst closely related pathogens.</title>
        <authorList>
            <person name="Park J."/>
            <person name="Zhang Y."/>
            <person name="Buboltz A.M."/>
            <person name="Zhang X."/>
            <person name="Schuster S.C."/>
            <person name="Ahuja U."/>
            <person name="Liu M."/>
            <person name="Miller J.F."/>
            <person name="Sebaihia M."/>
            <person name="Bentley S.D."/>
            <person name="Parkhill J."/>
            <person name="Harvill E.T."/>
        </authorList>
    </citation>
    <scope>NUCLEOTIDE SEQUENCE [LARGE SCALE GENOMIC DNA]</scope>
    <source>
        <strain evidence="1 2">253</strain>
    </source>
</reference>